<dbReference type="EMBL" id="BMEA01000001">
    <property type="protein sequence ID" value="GGB68416.1"/>
    <property type="molecule type" value="Genomic_DNA"/>
</dbReference>
<proteinExistence type="predicted"/>
<dbReference type="RefSeq" id="WP_198030728.1">
    <property type="nucleotide sequence ID" value="NZ_BMEA01000001.1"/>
</dbReference>
<keyword evidence="2 5" id="KW-0808">Transferase</keyword>
<feature type="domain" description="Glycosyl transferase family 1" evidence="3">
    <location>
        <begin position="174"/>
        <end position="334"/>
    </location>
</feature>
<gene>
    <name evidence="5" type="ORF">GCM10011314_04600</name>
</gene>
<dbReference type="PANTHER" id="PTHR12526:SF510">
    <property type="entry name" value="D-INOSITOL 3-PHOSPHATE GLYCOSYLTRANSFERASE"/>
    <property type="match status" value="1"/>
</dbReference>
<dbReference type="InterPro" id="IPR028098">
    <property type="entry name" value="Glyco_trans_4-like_N"/>
</dbReference>
<comment type="caution">
    <text evidence="5">The sequence shown here is derived from an EMBL/GenBank/DDBJ whole genome shotgun (WGS) entry which is preliminary data.</text>
</comment>
<dbReference type="Pfam" id="PF13579">
    <property type="entry name" value="Glyco_trans_4_4"/>
    <property type="match status" value="1"/>
</dbReference>
<keyword evidence="1" id="KW-0328">Glycosyltransferase</keyword>
<evidence type="ECO:0000313" key="5">
    <source>
        <dbReference type="EMBL" id="GGB68416.1"/>
    </source>
</evidence>
<evidence type="ECO:0000256" key="2">
    <source>
        <dbReference type="ARBA" id="ARBA00022679"/>
    </source>
</evidence>
<sequence>MRVALVMGTSAGGTGRHVHDVVSGLVGGGHDVVVLAPPGELDRFDYAGTGAATVALGVSDRPHPVRDAQAVSALRSVCRGADVVHAHGARVGALATLALVGQDVPLVVTLHNASPGGGLAGRVHAVLERVVAGGADLVLGVSADIVETQRRLGASRAELAVIAAPPPPTVTRDRWAVRHDLGIEPRTLLLVTVARLAPQKDLDLLVDAVGEMLQRHDIDVVAVVAGDGPDRERLQARIDSSGVPVRLLGQRSDVADLIAAADAVVSTARWEGQPVGLQEALHAGAAIVATDAGGTGAVVGDAAILVPVGDVASMARALTDVLLHGAVRDDLRSRSIARGGELPTSADALEAALTAYRSVLA</sequence>
<dbReference type="AlphaFoldDB" id="A0A8H9FS62"/>
<dbReference type="CDD" id="cd03801">
    <property type="entry name" value="GT4_PimA-like"/>
    <property type="match status" value="1"/>
</dbReference>
<reference evidence="5" key="2">
    <citation type="submission" date="2020-09" db="EMBL/GenBank/DDBJ databases">
        <authorList>
            <person name="Sun Q."/>
            <person name="Zhou Y."/>
        </authorList>
    </citation>
    <scope>NUCLEOTIDE SEQUENCE</scope>
    <source>
        <strain evidence="5">CGMCC 1.10749</strain>
    </source>
</reference>
<evidence type="ECO:0000259" key="3">
    <source>
        <dbReference type="Pfam" id="PF00534"/>
    </source>
</evidence>
<evidence type="ECO:0000313" key="6">
    <source>
        <dbReference type="Proteomes" id="UP000628079"/>
    </source>
</evidence>
<evidence type="ECO:0000256" key="1">
    <source>
        <dbReference type="ARBA" id="ARBA00022676"/>
    </source>
</evidence>
<dbReference type="Proteomes" id="UP000628079">
    <property type="component" value="Unassembled WGS sequence"/>
</dbReference>
<dbReference type="Gene3D" id="3.40.50.2000">
    <property type="entry name" value="Glycogen Phosphorylase B"/>
    <property type="match status" value="2"/>
</dbReference>
<name>A0A8H9FS62_9MICO</name>
<dbReference type="Pfam" id="PF00534">
    <property type="entry name" value="Glycos_transf_1"/>
    <property type="match status" value="1"/>
</dbReference>
<accession>A0A8H9FS62</accession>
<feature type="domain" description="Glycosyltransferase subfamily 4-like N-terminal" evidence="4">
    <location>
        <begin position="12"/>
        <end position="163"/>
    </location>
</feature>
<dbReference type="GO" id="GO:0016757">
    <property type="term" value="F:glycosyltransferase activity"/>
    <property type="evidence" value="ECO:0007669"/>
    <property type="project" value="UniProtKB-KW"/>
</dbReference>
<dbReference type="PANTHER" id="PTHR12526">
    <property type="entry name" value="GLYCOSYLTRANSFERASE"/>
    <property type="match status" value="1"/>
</dbReference>
<protein>
    <submittedName>
        <fullName evidence="5">Glycosyl transferase</fullName>
    </submittedName>
</protein>
<dbReference type="InterPro" id="IPR001296">
    <property type="entry name" value="Glyco_trans_1"/>
</dbReference>
<evidence type="ECO:0000259" key="4">
    <source>
        <dbReference type="Pfam" id="PF13579"/>
    </source>
</evidence>
<reference evidence="5" key="1">
    <citation type="journal article" date="2014" name="Int. J. Syst. Evol. Microbiol.">
        <title>Complete genome sequence of Corynebacterium casei LMG S-19264T (=DSM 44701T), isolated from a smear-ripened cheese.</title>
        <authorList>
            <consortium name="US DOE Joint Genome Institute (JGI-PGF)"/>
            <person name="Walter F."/>
            <person name="Albersmeier A."/>
            <person name="Kalinowski J."/>
            <person name="Ruckert C."/>
        </authorList>
    </citation>
    <scope>NUCLEOTIDE SEQUENCE</scope>
    <source>
        <strain evidence="5">CGMCC 1.10749</strain>
    </source>
</reference>
<organism evidence="5 6">
    <name type="scientific">Knoellia flava</name>
    <dbReference type="NCBI Taxonomy" id="913969"/>
    <lineage>
        <taxon>Bacteria</taxon>
        <taxon>Bacillati</taxon>
        <taxon>Actinomycetota</taxon>
        <taxon>Actinomycetes</taxon>
        <taxon>Micrococcales</taxon>
        <taxon>Intrasporangiaceae</taxon>
        <taxon>Knoellia</taxon>
    </lineage>
</organism>
<dbReference type="SUPFAM" id="SSF53756">
    <property type="entry name" value="UDP-Glycosyltransferase/glycogen phosphorylase"/>
    <property type="match status" value="1"/>
</dbReference>